<proteinExistence type="predicted"/>
<dbReference type="InterPro" id="IPR021858">
    <property type="entry name" value="Fun_TF"/>
</dbReference>
<dbReference type="Pfam" id="PF11951">
    <property type="entry name" value="Fungal_trans_2"/>
    <property type="match status" value="1"/>
</dbReference>
<accession>A0A9P7AU00</accession>
<dbReference type="PANTHER" id="PTHR37534">
    <property type="entry name" value="TRANSCRIPTIONAL ACTIVATOR PROTEIN UGA3"/>
    <property type="match status" value="1"/>
</dbReference>
<dbReference type="EMBL" id="VNKQ01000016">
    <property type="protein sequence ID" value="KAG0646332.1"/>
    <property type="molecule type" value="Genomic_DNA"/>
</dbReference>
<dbReference type="Proteomes" id="UP000785200">
    <property type="component" value="Unassembled WGS sequence"/>
</dbReference>
<evidence type="ECO:0008006" key="5">
    <source>
        <dbReference type="Google" id="ProtNLM"/>
    </source>
</evidence>
<dbReference type="PANTHER" id="PTHR37534:SF2">
    <property type="entry name" value="N-ACETYLTRANSFERASE DOMAIN-CONTAINING PROTEIN"/>
    <property type="match status" value="1"/>
</dbReference>
<comment type="subcellular location">
    <subcellularLocation>
        <location evidence="1">Nucleus</location>
    </subcellularLocation>
</comment>
<dbReference type="GO" id="GO:0045944">
    <property type="term" value="P:positive regulation of transcription by RNA polymerase II"/>
    <property type="evidence" value="ECO:0007669"/>
    <property type="project" value="TreeGrafter"/>
</dbReference>
<dbReference type="GO" id="GO:0005634">
    <property type="term" value="C:nucleus"/>
    <property type="evidence" value="ECO:0007669"/>
    <property type="project" value="UniProtKB-SubCell"/>
</dbReference>
<keyword evidence="4" id="KW-1185">Reference proteome</keyword>
<reference evidence="3" key="1">
    <citation type="submission" date="2019-07" db="EMBL/GenBank/DDBJ databases">
        <title>Hyphodiscus hymeniophilus genome sequencing and assembly.</title>
        <authorList>
            <person name="Kramer G."/>
            <person name="Nodwell J."/>
        </authorList>
    </citation>
    <scope>NUCLEOTIDE SEQUENCE</scope>
    <source>
        <strain evidence="3">ATCC 34498</strain>
    </source>
</reference>
<comment type="caution">
    <text evidence="3">The sequence shown here is derived from an EMBL/GenBank/DDBJ whole genome shotgun (WGS) entry which is preliminary data.</text>
</comment>
<dbReference type="AlphaFoldDB" id="A0A9P7AU00"/>
<keyword evidence="2" id="KW-0539">Nucleus</keyword>
<evidence type="ECO:0000313" key="3">
    <source>
        <dbReference type="EMBL" id="KAG0646332.1"/>
    </source>
</evidence>
<dbReference type="GO" id="GO:0003700">
    <property type="term" value="F:DNA-binding transcription factor activity"/>
    <property type="evidence" value="ECO:0007669"/>
    <property type="project" value="TreeGrafter"/>
</dbReference>
<dbReference type="GO" id="GO:0000976">
    <property type="term" value="F:transcription cis-regulatory region binding"/>
    <property type="evidence" value="ECO:0007669"/>
    <property type="project" value="TreeGrafter"/>
</dbReference>
<organism evidence="3 4">
    <name type="scientific">Hyphodiscus hymeniophilus</name>
    <dbReference type="NCBI Taxonomy" id="353542"/>
    <lineage>
        <taxon>Eukaryota</taxon>
        <taxon>Fungi</taxon>
        <taxon>Dikarya</taxon>
        <taxon>Ascomycota</taxon>
        <taxon>Pezizomycotina</taxon>
        <taxon>Leotiomycetes</taxon>
        <taxon>Helotiales</taxon>
        <taxon>Hyphodiscaceae</taxon>
        <taxon>Hyphodiscus</taxon>
    </lineage>
</organism>
<name>A0A9P7AU00_9HELO</name>
<gene>
    <name evidence="3" type="ORF">D0Z07_8091</name>
</gene>
<evidence type="ECO:0000256" key="1">
    <source>
        <dbReference type="ARBA" id="ARBA00004123"/>
    </source>
</evidence>
<dbReference type="OrthoDB" id="4525710at2759"/>
<evidence type="ECO:0000256" key="2">
    <source>
        <dbReference type="ARBA" id="ARBA00023242"/>
    </source>
</evidence>
<sequence length="451" mass="50652">MLTDLPVQFQNFDSTAELQLEDVQLLGSPGVDEGDSEIDTNRQAYSPTIAPENKFPADDSRANDYSFDRTGPLWPLRSRDEAFLLQYFSTDLALWFDYCVKDNPFATIVIPAAATSPTLLNAILAVSARHLSVTQGFDRYAADKYQHECLKTLIPALENPEALLDDKLFAATVILRFFNEMTEPIDEPSPSQHVIGSHLLIEARERACAQVSESCGTSSLRSATFNIELRQEIHIAFMTNRPLPTCLVNYGDIDRTLEPTDDWMWTYRIIAHTADTLNYCNGSGPKTPSHWEELWQYLETWEKALPSSFNPIFEEEADPSTGRIFPDIWLANDCHAAGHHYVAMCRILLLAHDPSIPLLGPDRTAALKAMDQQIKELTLKICGVACSNRQHVPIMFTAGVSIAMCKLRLSLSSTGLADSRFQAESDSQKGKSRKHFYGLWITRKRISFGRV</sequence>
<evidence type="ECO:0000313" key="4">
    <source>
        <dbReference type="Proteomes" id="UP000785200"/>
    </source>
</evidence>
<protein>
    <recommendedName>
        <fullName evidence="5">ARCA protein</fullName>
    </recommendedName>
</protein>